<evidence type="ECO:0000259" key="11">
    <source>
        <dbReference type="PROSITE" id="PS51746"/>
    </source>
</evidence>
<dbReference type="InterPro" id="IPR000222">
    <property type="entry name" value="PP2C_BS"/>
</dbReference>
<feature type="region of interest" description="Disordered" evidence="10">
    <location>
        <begin position="301"/>
        <end position="320"/>
    </location>
</feature>
<evidence type="ECO:0000313" key="13">
    <source>
        <dbReference type="Proteomes" id="UP001642360"/>
    </source>
</evidence>
<evidence type="ECO:0000256" key="1">
    <source>
        <dbReference type="ARBA" id="ARBA00001936"/>
    </source>
</evidence>
<comment type="cofactor">
    <cofactor evidence="2">
        <name>Mg(2+)</name>
        <dbReference type="ChEBI" id="CHEBI:18420"/>
    </cofactor>
</comment>
<keyword evidence="6" id="KW-0460">Magnesium</keyword>
<sequence length="446" mass="48905">MATCMLRSTDMNDNIPDPLTSFSLSSENQTGSKMDSAVSCSLKRKRPPKIEIPKVLRDIGIDTKVTSIDCASQEEAFCFSGFGVGVSTVKGKKKFMEDNHKIVSFPNGSKGFFGVYDGHGGSKAAAYVAENLHTNIFEILKNCSGNTEKEEAVKAGYLKTDQEFLKQGIGSGACCVTALIEGEEMAISNLGDCRAVLCRSGVAEALTVDHRAGQDDERSRIENMGGYVEIHRGAWRVHGVLSVSRSIGDAHLKDWVLAEPDTKILNLTPDMEYLLLASDGLWEEVGNQEAVDIVMGTCSVDKKPEPTGDPEKENDNEFGCISMSASPKLRRVMLVKRKRKMVHSPNYRKTGNEDDFGNENESPPPKARRVSLVSQMKVHPQSPNQENSSYKKRPAPGRLVAACKELVNLAVARGSLDDVTVMIIDLNQFKNHCIAPMVVQHHKDEV</sequence>
<accession>A0ABC8R086</accession>
<feature type="domain" description="PPM-type phosphatase" evidence="11">
    <location>
        <begin position="83"/>
        <end position="426"/>
    </location>
</feature>
<dbReference type="GO" id="GO:0046872">
    <property type="term" value="F:metal ion binding"/>
    <property type="evidence" value="ECO:0007669"/>
    <property type="project" value="UniProtKB-KW"/>
</dbReference>
<dbReference type="AlphaFoldDB" id="A0ABC8R086"/>
<dbReference type="Gene3D" id="3.60.40.10">
    <property type="entry name" value="PPM-type phosphatase domain"/>
    <property type="match status" value="1"/>
</dbReference>
<evidence type="ECO:0000256" key="8">
    <source>
        <dbReference type="ARBA" id="ARBA00023211"/>
    </source>
</evidence>
<keyword evidence="13" id="KW-1185">Reference proteome</keyword>
<evidence type="ECO:0000256" key="5">
    <source>
        <dbReference type="ARBA" id="ARBA00022801"/>
    </source>
</evidence>
<dbReference type="InterPro" id="IPR036457">
    <property type="entry name" value="PPM-type-like_dom_sf"/>
</dbReference>
<dbReference type="PROSITE" id="PS51746">
    <property type="entry name" value="PPM_2"/>
    <property type="match status" value="1"/>
</dbReference>
<evidence type="ECO:0000256" key="4">
    <source>
        <dbReference type="ARBA" id="ARBA00022723"/>
    </source>
</evidence>
<reference evidence="12 13" key="1">
    <citation type="submission" date="2024-02" db="EMBL/GenBank/DDBJ databases">
        <authorList>
            <person name="Vignale AGUSTIN F."/>
            <person name="Sosa J E."/>
            <person name="Modenutti C."/>
        </authorList>
    </citation>
    <scope>NUCLEOTIDE SEQUENCE [LARGE SCALE GENOMIC DNA]</scope>
</reference>
<dbReference type="CDD" id="cd00143">
    <property type="entry name" value="PP2Cc"/>
    <property type="match status" value="1"/>
</dbReference>
<dbReference type="PROSITE" id="PS01032">
    <property type="entry name" value="PPM_1"/>
    <property type="match status" value="1"/>
</dbReference>
<dbReference type="EMBL" id="CAUOFW020000728">
    <property type="protein sequence ID" value="CAK9136018.1"/>
    <property type="molecule type" value="Genomic_DNA"/>
</dbReference>
<dbReference type="PANTHER" id="PTHR13832:SF667">
    <property type="entry name" value="PROTEIN PHOSPHATASE 2C 14-RELATED"/>
    <property type="match status" value="1"/>
</dbReference>
<dbReference type="Proteomes" id="UP001642360">
    <property type="component" value="Unassembled WGS sequence"/>
</dbReference>
<dbReference type="GO" id="GO:0004722">
    <property type="term" value="F:protein serine/threonine phosphatase activity"/>
    <property type="evidence" value="ECO:0007669"/>
    <property type="project" value="UniProtKB-EC"/>
</dbReference>
<evidence type="ECO:0000256" key="7">
    <source>
        <dbReference type="ARBA" id="ARBA00022912"/>
    </source>
</evidence>
<evidence type="ECO:0000256" key="10">
    <source>
        <dbReference type="SAM" id="MobiDB-lite"/>
    </source>
</evidence>
<dbReference type="Pfam" id="PF00481">
    <property type="entry name" value="PP2C"/>
    <property type="match status" value="1"/>
</dbReference>
<evidence type="ECO:0000256" key="3">
    <source>
        <dbReference type="ARBA" id="ARBA00013081"/>
    </source>
</evidence>
<keyword evidence="5 9" id="KW-0378">Hydrolase</keyword>
<keyword evidence="4" id="KW-0479">Metal-binding</keyword>
<dbReference type="SUPFAM" id="SSF81606">
    <property type="entry name" value="PP2C-like"/>
    <property type="match status" value="1"/>
</dbReference>
<keyword evidence="8" id="KW-0464">Manganese</keyword>
<dbReference type="EC" id="3.1.3.16" evidence="3"/>
<name>A0ABC8R086_9AQUA</name>
<evidence type="ECO:0000313" key="12">
    <source>
        <dbReference type="EMBL" id="CAK9136018.1"/>
    </source>
</evidence>
<dbReference type="SMART" id="SM00332">
    <property type="entry name" value="PP2Cc"/>
    <property type="match status" value="1"/>
</dbReference>
<keyword evidence="7 9" id="KW-0904">Protein phosphatase</keyword>
<dbReference type="PANTHER" id="PTHR13832">
    <property type="entry name" value="PROTEIN PHOSPHATASE 2C"/>
    <property type="match status" value="1"/>
</dbReference>
<evidence type="ECO:0000256" key="2">
    <source>
        <dbReference type="ARBA" id="ARBA00001946"/>
    </source>
</evidence>
<feature type="compositionally biased region" description="Basic and acidic residues" evidence="10">
    <location>
        <begin position="301"/>
        <end position="315"/>
    </location>
</feature>
<feature type="region of interest" description="Disordered" evidence="10">
    <location>
        <begin position="341"/>
        <end position="367"/>
    </location>
</feature>
<organism evidence="12 13">
    <name type="scientific">Ilex paraguariensis</name>
    <name type="common">yerba mate</name>
    <dbReference type="NCBI Taxonomy" id="185542"/>
    <lineage>
        <taxon>Eukaryota</taxon>
        <taxon>Viridiplantae</taxon>
        <taxon>Streptophyta</taxon>
        <taxon>Embryophyta</taxon>
        <taxon>Tracheophyta</taxon>
        <taxon>Spermatophyta</taxon>
        <taxon>Magnoliopsida</taxon>
        <taxon>eudicotyledons</taxon>
        <taxon>Gunneridae</taxon>
        <taxon>Pentapetalae</taxon>
        <taxon>asterids</taxon>
        <taxon>campanulids</taxon>
        <taxon>Aquifoliales</taxon>
        <taxon>Aquifoliaceae</taxon>
        <taxon>Ilex</taxon>
    </lineage>
</organism>
<evidence type="ECO:0000256" key="9">
    <source>
        <dbReference type="RuleBase" id="RU003465"/>
    </source>
</evidence>
<comment type="similarity">
    <text evidence="9">Belongs to the PP2C family.</text>
</comment>
<dbReference type="InterPro" id="IPR015655">
    <property type="entry name" value="PP2C"/>
</dbReference>
<evidence type="ECO:0000256" key="6">
    <source>
        <dbReference type="ARBA" id="ARBA00022842"/>
    </source>
</evidence>
<gene>
    <name evidence="12" type="ORF">ILEXP_LOCUS2979</name>
</gene>
<comment type="cofactor">
    <cofactor evidence="1">
        <name>Mn(2+)</name>
        <dbReference type="ChEBI" id="CHEBI:29035"/>
    </cofactor>
</comment>
<comment type="caution">
    <text evidence="12">The sequence shown here is derived from an EMBL/GenBank/DDBJ whole genome shotgun (WGS) entry which is preliminary data.</text>
</comment>
<dbReference type="InterPro" id="IPR001932">
    <property type="entry name" value="PPM-type_phosphatase-like_dom"/>
</dbReference>
<proteinExistence type="inferred from homology"/>
<protein>
    <recommendedName>
        <fullName evidence="3">protein-serine/threonine phosphatase</fullName>
        <ecNumber evidence="3">3.1.3.16</ecNumber>
    </recommendedName>
</protein>